<name>V2WYZ2_MONRO</name>
<keyword evidence="2" id="KW-1185">Reference proteome</keyword>
<evidence type="ECO:0000313" key="1">
    <source>
        <dbReference type="EMBL" id="ESK86792.1"/>
    </source>
</evidence>
<dbReference type="InterPro" id="IPR021109">
    <property type="entry name" value="Peptidase_aspartic_dom_sf"/>
</dbReference>
<dbReference type="EMBL" id="AWSO01000884">
    <property type="protein sequence ID" value="ESK86792.1"/>
    <property type="molecule type" value="Genomic_DNA"/>
</dbReference>
<protein>
    <submittedName>
        <fullName evidence="1">Uncharacterized protein</fullName>
    </submittedName>
</protein>
<comment type="caution">
    <text evidence="1">The sequence shown here is derived from an EMBL/GenBank/DDBJ whole genome shotgun (WGS) entry which is preliminary data.</text>
</comment>
<sequence>MNNETPQDLITLNLPEGYESLPTPSHADAGFFRLVWACLRTILGWFSIIAGNTGRTMTATEQIALAATQLKNKEPKIDIEKHKINTEKYAQPIPVYNTDRTQNIEGPITEKVDLKITIGDHVEILSFDVTNLGETEMFIGHEWLKKHNPDINWMTNDDDEEDDEIEPGDRILMVDIEHEIQIRAQENVSTGITIKAGKKKKDKSFEEIVPEHY</sequence>
<dbReference type="Gene3D" id="2.40.70.10">
    <property type="entry name" value="Acid Proteases"/>
    <property type="match status" value="1"/>
</dbReference>
<organism evidence="1 2">
    <name type="scientific">Moniliophthora roreri (strain MCA 2997)</name>
    <name type="common">Cocoa frosty pod rot fungus</name>
    <name type="synonym">Crinipellis roreri</name>
    <dbReference type="NCBI Taxonomy" id="1381753"/>
    <lineage>
        <taxon>Eukaryota</taxon>
        <taxon>Fungi</taxon>
        <taxon>Dikarya</taxon>
        <taxon>Basidiomycota</taxon>
        <taxon>Agaricomycotina</taxon>
        <taxon>Agaricomycetes</taxon>
        <taxon>Agaricomycetidae</taxon>
        <taxon>Agaricales</taxon>
        <taxon>Marasmiineae</taxon>
        <taxon>Marasmiaceae</taxon>
        <taxon>Moniliophthora</taxon>
    </lineage>
</organism>
<dbReference type="OrthoDB" id="128646at2759"/>
<dbReference type="KEGG" id="mrr:Moror_15137"/>
<gene>
    <name evidence="1" type="ORF">Moror_15137</name>
</gene>
<dbReference type="Proteomes" id="UP000017559">
    <property type="component" value="Unassembled WGS sequence"/>
</dbReference>
<reference evidence="1 2" key="1">
    <citation type="journal article" date="2014" name="BMC Genomics">
        <title>Genome and secretome analysis of the hemibiotrophic fungal pathogen, Moniliophthora roreri, which causes frosty pod rot disease of cacao: mechanisms of the biotrophic and necrotrophic phases.</title>
        <authorList>
            <person name="Meinhardt L.W."/>
            <person name="Costa G.G.L."/>
            <person name="Thomazella D.P.T."/>
            <person name="Teixeira P.J.P.L."/>
            <person name="Carazzolle M.F."/>
            <person name="Schuster S.C."/>
            <person name="Carlson J.E."/>
            <person name="Guiltinan M.J."/>
            <person name="Mieczkowski P."/>
            <person name="Farmer A."/>
            <person name="Ramaraj T."/>
            <person name="Crozier J."/>
            <person name="Davis R.E."/>
            <person name="Shao J."/>
            <person name="Melnick R.L."/>
            <person name="Pereira G.A.G."/>
            <person name="Bailey B.A."/>
        </authorList>
    </citation>
    <scope>NUCLEOTIDE SEQUENCE [LARGE SCALE GENOMIC DNA]</scope>
    <source>
        <strain evidence="1 2">MCA 2997</strain>
    </source>
</reference>
<evidence type="ECO:0000313" key="2">
    <source>
        <dbReference type="Proteomes" id="UP000017559"/>
    </source>
</evidence>
<accession>V2WYZ2</accession>
<dbReference type="AlphaFoldDB" id="V2WYZ2"/>
<proteinExistence type="predicted"/>
<dbReference type="HOGENOM" id="CLU_1294713_0_0_1"/>